<keyword evidence="2" id="KW-0732">Signal</keyword>
<dbReference type="GO" id="GO:0004497">
    <property type="term" value="F:monooxygenase activity"/>
    <property type="evidence" value="ECO:0007669"/>
    <property type="project" value="InterPro"/>
</dbReference>
<gene>
    <name evidence="3" type="ORF">EJB05_28280</name>
</gene>
<feature type="signal peptide" evidence="2">
    <location>
        <begin position="1"/>
        <end position="26"/>
    </location>
</feature>
<feature type="compositionally biased region" description="Low complexity" evidence="1">
    <location>
        <begin position="256"/>
        <end position="265"/>
    </location>
</feature>
<keyword evidence="4" id="KW-1185">Reference proteome</keyword>
<dbReference type="Proteomes" id="UP000324897">
    <property type="component" value="Chromosome 2"/>
</dbReference>
<dbReference type="OrthoDB" id="2789670at2759"/>
<protein>
    <submittedName>
        <fullName evidence="3">Uncharacterized protein</fullName>
    </submittedName>
</protein>
<feature type="region of interest" description="Disordered" evidence="1">
    <location>
        <begin position="214"/>
        <end position="274"/>
    </location>
</feature>
<evidence type="ECO:0000256" key="2">
    <source>
        <dbReference type="SAM" id="SignalP"/>
    </source>
</evidence>
<feature type="non-terminal residue" evidence="3">
    <location>
        <position position="1"/>
    </location>
</feature>
<evidence type="ECO:0000313" key="4">
    <source>
        <dbReference type="Proteomes" id="UP000324897"/>
    </source>
</evidence>
<dbReference type="SUPFAM" id="SSF48264">
    <property type="entry name" value="Cytochrome P450"/>
    <property type="match status" value="1"/>
</dbReference>
<dbReference type="GO" id="GO:0005506">
    <property type="term" value="F:iron ion binding"/>
    <property type="evidence" value="ECO:0007669"/>
    <property type="project" value="InterPro"/>
</dbReference>
<comment type="caution">
    <text evidence="3">The sequence shown here is derived from an EMBL/GenBank/DDBJ whole genome shotgun (WGS) entry which is preliminary data.</text>
</comment>
<dbReference type="GO" id="GO:0016705">
    <property type="term" value="F:oxidoreductase activity, acting on paired donors, with incorporation or reduction of molecular oxygen"/>
    <property type="evidence" value="ECO:0007669"/>
    <property type="project" value="InterPro"/>
</dbReference>
<dbReference type="AlphaFoldDB" id="A0A5J9UR66"/>
<evidence type="ECO:0000313" key="3">
    <source>
        <dbReference type="EMBL" id="TVU25771.1"/>
    </source>
</evidence>
<feature type="chain" id="PRO_5023806783" evidence="2">
    <location>
        <begin position="27"/>
        <end position="340"/>
    </location>
</feature>
<organism evidence="3 4">
    <name type="scientific">Eragrostis curvula</name>
    <name type="common">weeping love grass</name>
    <dbReference type="NCBI Taxonomy" id="38414"/>
    <lineage>
        <taxon>Eukaryota</taxon>
        <taxon>Viridiplantae</taxon>
        <taxon>Streptophyta</taxon>
        <taxon>Embryophyta</taxon>
        <taxon>Tracheophyta</taxon>
        <taxon>Spermatophyta</taxon>
        <taxon>Magnoliopsida</taxon>
        <taxon>Liliopsida</taxon>
        <taxon>Poales</taxon>
        <taxon>Poaceae</taxon>
        <taxon>PACMAD clade</taxon>
        <taxon>Chloridoideae</taxon>
        <taxon>Eragrostideae</taxon>
        <taxon>Eragrostidinae</taxon>
        <taxon>Eragrostis</taxon>
    </lineage>
</organism>
<dbReference type="GO" id="GO:0020037">
    <property type="term" value="F:heme binding"/>
    <property type="evidence" value="ECO:0007669"/>
    <property type="project" value="InterPro"/>
</dbReference>
<dbReference type="InterPro" id="IPR036396">
    <property type="entry name" value="Cyt_P450_sf"/>
</dbReference>
<reference evidence="3 4" key="1">
    <citation type="journal article" date="2019" name="Sci. Rep.">
        <title>A high-quality genome of Eragrostis curvula grass provides insights into Poaceae evolution and supports new strategies to enhance forage quality.</title>
        <authorList>
            <person name="Carballo J."/>
            <person name="Santos B.A.C.M."/>
            <person name="Zappacosta D."/>
            <person name="Garbus I."/>
            <person name="Selva J.P."/>
            <person name="Gallo C.A."/>
            <person name="Diaz A."/>
            <person name="Albertini E."/>
            <person name="Caccamo M."/>
            <person name="Echenique V."/>
        </authorList>
    </citation>
    <scope>NUCLEOTIDE SEQUENCE [LARGE SCALE GENOMIC DNA]</scope>
    <source>
        <strain evidence="4">cv. Victoria</strain>
        <tissue evidence="3">Leaf</tissue>
    </source>
</reference>
<dbReference type="Gene3D" id="1.10.630.10">
    <property type="entry name" value="Cytochrome P450"/>
    <property type="match status" value="1"/>
</dbReference>
<sequence length="340" mass="35956">METLVQLLTLCLTVVVIFQTVSRRRAEQPRVQPAVPSIEVSDPAMARRMLIDHADAFTHRPVSPFPVEFVTGPRVNLSHSISTVPHGPLWRNRTAGVLHPSRLGLLAPLQREAVGGLAAAFTAAARSGATGVDVVVRDTLHTAVLTLMLRLCFGDGGVDARGVRAVQRVLRDFNVLMVDAGELARSRSGPTLSRFARFLLPRSHGSSPFKIAALPDAAAGPRPPPPAAPSATLPRPRQRPPPPLARATRLRRTAEHPAASAAAHPVPAPAAPAPAPFSGGAPACVSATPPQPRPFPLRPSSSPPARYCIAPAYSRFSSAISNLGEMLSHLVPQVSFRAAS</sequence>
<name>A0A5J9UR66_9POAL</name>
<dbReference type="Gramene" id="TVU25771">
    <property type="protein sequence ID" value="TVU25771"/>
    <property type="gene ID" value="EJB05_28280"/>
</dbReference>
<dbReference type="EMBL" id="RWGY01000013">
    <property type="protein sequence ID" value="TVU25771.1"/>
    <property type="molecule type" value="Genomic_DNA"/>
</dbReference>
<accession>A0A5J9UR66</accession>
<evidence type="ECO:0000256" key="1">
    <source>
        <dbReference type="SAM" id="MobiDB-lite"/>
    </source>
</evidence>
<proteinExistence type="predicted"/>